<reference evidence="1" key="1">
    <citation type="submission" date="2023-02" db="EMBL/GenBank/DDBJ databases">
        <title>Genome of toxic invasive species Heracleum sosnowskyi carries increased number of genes despite the absence of recent whole-genome duplications.</title>
        <authorList>
            <person name="Schelkunov M."/>
            <person name="Shtratnikova V."/>
            <person name="Makarenko M."/>
            <person name="Klepikova A."/>
            <person name="Omelchenko D."/>
            <person name="Novikova G."/>
            <person name="Obukhova E."/>
            <person name="Bogdanov V."/>
            <person name="Penin A."/>
            <person name="Logacheva M."/>
        </authorList>
    </citation>
    <scope>NUCLEOTIDE SEQUENCE</scope>
    <source>
        <strain evidence="1">Hsosn_3</strain>
        <tissue evidence="1">Leaf</tissue>
    </source>
</reference>
<dbReference type="EMBL" id="JAUIZM010000005">
    <property type="protein sequence ID" value="KAK1383182.1"/>
    <property type="molecule type" value="Genomic_DNA"/>
</dbReference>
<organism evidence="1 2">
    <name type="scientific">Heracleum sosnowskyi</name>
    <dbReference type="NCBI Taxonomy" id="360622"/>
    <lineage>
        <taxon>Eukaryota</taxon>
        <taxon>Viridiplantae</taxon>
        <taxon>Streptophyta</taxon>
        <taxon>Embryophyta</taxon>
        <taxon>Tracheophyta</taxon>
        <taxon>Spermatophyta</taxon>
        <taxon>Magnoliopsida</taxon>
        <taxon>eudicotyledons</taxon>
        <taxon>Gunneridae</taxon>
        <taxon>Pentapetalae</taxon>
        <taxon>asterids</taxon>
        <taxon>campanulids</taxon>
        <taxon>Apiales</taxon>
        <taxon>Apiaceae</taxon>
        <taxon>Apioideae</taxon>
        <taxon>apioid superclade</taxon>
        <taxon>Tordylieae</taxon>
        <taxon>Tordyliinae</taxon>
        <taxon>Heracleum</taxon>
    </lineage>
</organism>
<proteinExistence type="predicted"/>
<keyword evidence="2" id="KW-1185">Reference proteome</keyword>
<accession>A0AAD8ICA1</accession>
<evidence type="ECO:0000313" key="2">
    <source>
        <dbReference type="Proteomes" id="UP001237642"/>
    </source>
</evidence>
<reference evidence="1" key="2">
    <citation type="submission" date="2023-05" db="EMBL/GenBank/DDBJ databases">
        <authorList>
            <person name="Schelkunov M.I."/>
        </authorList>
    </citation>
    <scope>NUCLEOTIDE SEQUENCE</scope>
    <source>
        <strain evidence="1">Hsosn_3</strain>
        <tissue evidence="1">Leaf</tissue>
    </source>
</reference>
<evidence type="ECO:0000313" key="1">
    <source>
        <dbReference type="EMBL" id="KAK1383182.1"/>
    </source>
</evidence>
<dbReference type="PANTHER" id="PTHR33526">
    <property type="entry name" value="OS07G0123800 PROTEIN"/>
    <property type="match status" value="1"/>
</dbReference>
<name>A0AAD8ICA1_9APIA</name>
<comment type="caution">
    <text evidence="1">The sequence shown here is derived from an EMBL/GenBank/DDBJ whole genome shotgun (WGS) entry which is preliminary data.</text>
</comment>
<sequence>MKNNHGKSKRRIKGWLKVPIRGLMKARDFYVRAMNKFAERFSYVDGVYACPTTQVTTLPRSFSLYSNTRDDDFSELVRVASTKCLQDRIDLDFQSLNASKIVARIDEAHSFDVCDNKVLNLKTADLFPRSRSFVVVAKTNK</sequence>
<protein>
    <submittedName>
        <fullName evidence="1">Uncharacterized protein</fullName>
    </submittedName>
</protein>
<dbReference type="PANTHER" id="PTHR33526:SF13">
    <property type="entry name" value="TYROSINE-PROTEIN PHOSPHATASE 3-LIKE"/>
    <property type="match status" value="1"/>
</dbReference>
<dbReference type="AlphaFoldDB" id="A0AAD8ICA1"/>
<gene>
    <name evidence="1" type="ORF">POM88_020917</name>
</gene>
<dbReference type="Proteomes" id="UP001237642">
    <property type="component" value="Unassembled WGS sequence"/>
</dbReference>